<evidence type="ECO:0000313" key="2">
    <source>
        <dbReference type="Proteomes" id="UP001546774"/>
    </source>
</evidence>
<organism evidence="1 2">
    <name type="scientific">Lachnospira intestinalis</name>
    <dbReference type="NCBI Taxonomy" id="3133158"/>
    <lineage>
        <taxon>Bacteria</taxon>
        <taxon>Bacillati</taxon>
        <taxon>Bacillota</taxon>
        <taxon>Clostridia</taxon>
        <taxon>Lachnospirales</taxon>
        <taxon>Lachnospiraceae</taxon>
        <taxon>Lachnospira</taxon>
    </lineage>
</organism>
<gene>
    <name evidence="1" type="ORF">WMO37_01405</name>
</gene>
<name>A0ABV1H2G0_9FIRM</name>
<reference evidence="1" key="1">
    <citation type="submission" date="2024-03" db="EMBL/GenBank/DDBJ databases">
        <title>Human intestinal bacterial collection.</title>
        <authorList>
            <person name="Pauvert C."/>
            <person name="Hitch T.C.A."/>
            <person name="Clavel T."/>
        </authorList>
    </citation>
    <scope>NUCLEOTIDE SEQUENCE [LARGE SCALE GENOMIC DNA]</scope>
    <source>
        <strain evidence="1">CLA-AA-H89B</strain>
    </source>
</reference>
<evidence type="ECO:0000313" key="1">
    <source>
        <dbReference type="EMBL" id="MEQ2553673.1"/>
    </source>
</evidence>
<protein>
    <submittedName>
        <fullName evidence="1">YkgJ family cysteine cluster protein</fullName>
    </submittedName>
</protein>
<accession>A0ABV1H2G0</accession>
<dbReference type="EMBL" id="JBBMFS010000001">
    <property type="protein sequence ID" value="MEQ2553673.1"/>
    <property type="molecule type" value="Genomic_DNA"/>
</dbReference>
<dbReference type="Proteomes" id="UP001546774">
    <property type="component" value="Unassembled WGS sequence"/>
</dbReference>
<dbReference type="Pfam" id="PF03692">
    <property type="entry name" value="CxxCxxCC"/>
    <property type="match status" value="1"/>
</dbReference>
<sequence length="129" mass="15093">MKSASLEQMMADMNNGTYDLTCNGECTQCGNCCSNLLPMTEDEITTIHKHIKKHRIKEHRHNYPTATPTMDMTCPFLNDDKSKEKHEIYSVRPRICREFICCPSKRPPIDDWGYKLKCKTVDVRKEFFK</sequence>
<keyword evidence="2" id="KW-1185">Reference proteome</keyword>
<dbReference type="InterPro" id="IPR005358">
    <property type="entry name" value="Puta_zinc/iron-chelating_dom"/>
</dbReference>
<comment type="caution">
    <text evidence="1">The sequence shown here is derived from an EMBL/GenBank/DDBJ whole genome shotgun (WGS) entry which is preliminary data.</text>
</comment>
<proteinExistence type="predicted"/>